<dbReference type="EMBL" id="CP007128">
    <property type="protein sequence ID" value="AHG91417.1"/>
    <property type="molecule type" value="Genomic_DNA"/>
</dbReference>
<keyword evidence="1" id="KW-0812">Transmembrane</keyword>
<feature type="transmembrane region" description="Helical" evidence="1">
    <location>
        <begin position="254"/>
        <end position="279"/>
    </location>
</feature>
<dbReference type="Pfam" id="PF12679">
    <property type="entry name" value="ABC2_membrane_2"/>
    <property type="match status" value="1"/>
</dbReference>
<dbReference type="PANTHER" id="PTHR43471">
    <property type="entry name" value="ABC TRANSPORTER PERMEASE"/>
    <property type="match status" value="1"/>
</dbReference>
<dbReference type="KEGG" id="gba:J421_3880"/>
<sequence length="345" mass="36259">MILLVARRELLGHLRSRRLRALLALVVALLATGAFVNVRRFEERVRYADALESLRTVSAALERDDPESLSSRFGWRSGRVIADPALRAIRPPAPASVLALGADLAAPGFWQFGTEGVSAGPAQDADASVADQRTLDVAFVVRVVLSLVAVLLAAETIAGDRERGLLRALFTAPVSRLDVLCGKYVGGLLTLCVPVCAGTLAAAVVMLLVRAPLLGPGVGLRLLSLAVGAVLFLAAMLALGVLVSARCRDGQTAVVAAVTVWALLVVVLPGGASLVASVARPVTPDELQRQARSEGIRQLEVERARTCSPPCGAACPAPTRCRSTASRLPRCAARTTPYASRSRRS</sequence>
<feature type="transmembrane region" description="Helical" evidence="1">
    <location>
        <begin position="221"/>
        <end position="242"/>
    </location>
</feature>
<proteinExistence type="predicted"/>
<dbReference type="GO" id="GO:0005886">
    <property type="term" value="C:plasma membrane"/>
    <property type="evidence" value="ECO:0007669"/>
    <property type="project" value="UniProtKB-SubCell"/>
</dbReference>
<keyword evidence="3" id="KW-1185">Reference proteome</keyword>
<organism evidence="2 3">
    <name type="scientific">Gemmatirosa kalamazoonensis</name>
    <dbReference type="NCBI Taxonomy" id="861299"/>
    <lineage>
        <taxon>Bacteria</taxon>
        <taxon>Pseudomonadati</taxon>
        <taxon>Gemmatimonadota</taxon>
        <taxon>Gemmatimonadia</taxon>
        <taxon>Gemmatimonadales</taxon>
        <taxon>Gemmatimonadaceae</taxon>
        <taxon>Gemmatirosa</taxon>
    </lineage>
</organism>
<dbReference type="HOGENOM" id="CLU_803530_0_0_0"/>
<name>W0RLT3_9BACT</name>
<evidence type="ECO:0000313" key="2">
    <source>
        <dbReference type="EMBL" id="AHG91417.1"/>
    </source>
</evidence>
<keyword evidence="1" id="KW-0472">Membrane</keyword>
<dbReference type="RefSeq" id="WP_025412866.1">
    <property type="nucleotide sequence ID" value="NZ_CP007128.1"/>
</dbReference>
<evidence type="ECO:0000256" key="1">
    <source>
        <dbReference type="SAM" id="Phobius"/>
    </source>
</evidence>
<dbReference type="STRING" id="861299.J421_3880"/>
<accession>W0RLT3</accession>
<keyword evidence="1" id="KW-1133">Transmembrane helix</keyword>
<reference evidence="2 3" key="1">
    <citation type="journal article" date="2014" name="Genome Announc.">
        <title>Genome Sequence and Methylome of Soil Bacterium Gemmatirosa kalamazoonensis KBS708T, a Member of the Rarely Cultivated Gemmatimonadetes Phylum.</title>
        <authorList>
            <person name="Debruyn J.M."/>
            <person name="Radosevich M."/>
            <person name="Wommack K.E."/>
            <person name="Polson S.W."/>
            <person name="Hauser L.J."/>
            <person name="Fawaz M.N."/>
            <person name="Korlach J."/>
            <person name="Tsai Y.C."/>
        </authorList>
    </citation>
    <scope>NUCLEOTIDE SEQUENCE [LARGE SCALE GENOMIC DNA]</scope>
    <source>
        <strain evidence="2 3">KBS708</strain>
    </source>
</reference>
<feature type="transmembrane region" description="Helical" evidence="1">
    <location>
        <begin position="184"/>
        <end position="209"/>
    </location>
</feature>
<gene>
    <name evidence="2" type="ORF">J421_3880</name>
</gene>
<evidence type="ECO:0000313" key="3">
    <source>
        <dbReference type="Proteomes" id="UP000019151"/>
    </source>
</evidence>
<feature type="transmembrane region" description="Helical" evidence="1">
    <location>
        <begin position="139"/>
        <end position="158"/>
    </location>
</feature>
<dbReference type="eggNOG" id="COG1277">
    <property type="taxonomic scope" value="Bacteria"/>
</dbReference>
<protein>
    <recommendedName>
        <fullName evidence="4">ABC-2 type transporter</fullName>
    </recommendedName>
</protein>
<dbReference type="AlphaFoldDB" id="W0RLT3"/>
<dbReference type="Proteomes" id="UP000019151">
    <property type="component" value="Chromosome"/>
</dbReference>
<feature type="transmembrane region" description="Helical" evidence="1">
    <location>
        <begin position="21"/>
        <end position="38"/>
    </location>
</feature>
<dbReference type="GO" id="GO:0140359">
    <property type="term" value="F:ABC-type transporter activity"/>
    <property type="evidence" value="ECO:0007669"/>
    <property type="project" value="InterPro"/>
</dbReference>
<dbReference type="InParanoid" id="W0RLT3"/>
<evidence type="ECO:0008006" key="4">
    <source>
        <dbReference type="Google" id="ProtNLM"/>
    </source>
</evidence>